<gene>
    <name evidence="2" type="ORF">B456_013G190000</name>
</gene>
<dbReference type="PANTHER" id="PTHR47074:SF61">
    <property type="entry name" value="RNASE H TYPE-1 DOMAIN-CONTAINING PROTEIN"/>
    <property type="match status" value="1"/>
</dbReference>
<evidence type="ECO:0000259" key="1">
    <source>
        <dbReference type="Pfam" id="PF13456"/>
    </source>
</evidence>
<evidence type="ECO:0000313" key="2">
    <source>
        <dbReference type="EMBL" id="KJB82334.1"/>
    </source>
</evidence>
<evidence type="ECO:0000313" key="3">
    <source>
        <dbReference type="Proteomes" id="UP000032304"/>
    </source>
</evidence>
<accession>A0A0D2VHE5</accession>
<dbReference type="GO" id="GO:0004523">
    <property type="term" value="F:RNA-DNA hybrid ribonuclease activity"/>
    <property type="evidence" value="ECO:0007669"/>
    <property type="project" value="InterPro"/>
</dbReference>
<reference evidence="2 3" key="1">
    <citation type="journal article" date="2012" name="Nature">
        <title>Repeated polyploidization of Gossypium genomes and the evolution of spinnable cotton fibres.</title>
        <authorList>
            <person name="Paterson A.H."/>
            <person name="Wendel J.F."/>
            <person name="Gundlach H."/>
            <person name="Guo H."/>
            <person name="Jenkins J."/>
            <person name="Jin D."/>
            <person name="Llewellyn D."/>
            <person name="Showmaker K.C."/>
            <person name="Shu S."/>
            <person name="Udall J."/>
            <person name="Yoo M.J."/>
            <person name="Byers R."/>
            <person name="Chen W."/>
            <person name="Doron-Faigenboim A."/>
            <person name="Duke M.V."/>
            <person name="Gong L."/>
            <person name="Grimwood J."/>
            <person name="Grover C."/>
            <person name="Grupp K."/>
            <person name="Hu G."/>
            <person name="Lee T.H."/>
            <person name="Li J."/>
            <person name="Lin L."/>
            <person name="Liu T."/>
            <person name="Marler B.S."/>
            <person name="Page J.T."/>
            <person name="Roberts A.W."/>
            <person name="Romanel E."/>
            <person name="Sanders W.S."/>
            <person name="Szadkowski E."/>
            <person name="Tan X."/>
            <person name="Tang H."/>
            <person name="Xu C."/>
            <person name="Wang J."/>
            <person name="Wang Z."/>
            <person name="Zhang D."/>
            <person name="Zhang L."/>
            <person name="Ashrafi H."/>
            <person name="Bedon F."/>
            <person name="Bowers J.E."/>
            <person name="Brubaker C.L."/>
            <person name="Chee P.W."/>
            <person name="Das S."/>
            <person name="Gingle A.R."/>
            <person name="Haigler C.H."/>
            <person name="Harker D."/>
            <person name="Hoffmann L.V."/>
            <person name="Hovav R."/>
            <person name="Jones D.C."/>
            <person name="Lemke C."/>
            <person name="Mansoor S."/>
            <person name="ur Rahman M."/>
            <person name="Rainville L.N."/>
            <person name="Rambani A."/>
            <person name="Reddy U.K."/>
            <person name="Rong J.K."/>
            <person name="Saranga Y."/>
            <person name="Scheffler B.E."/>
            <person name="Scheffler J.A."/>
            <person name="Stelly D.M."/>
            <person name="Triplett B.A."/>
            <person name="Van Deynze A."/>
            <person name="Vaslin M.F."/>
            <person name="Waghmare V.N."/>
            <person name="Walford S.A."/>
            <person name="Wright R.J."/>
            <person name="Zaki E.A."/>
            <person name="Zhang T."/>
            <person name="Dennis E.S."/>
            <person name="Mayer K.F."/>
            <person name="Peterson D.G."/>
            <person name="Rokhsar D.S."/>
            <person name="Wang X."/>
            <person name="Schmutz J."/>
        </authorList>
    </citation>
    <scope>NUCLEOTIDE SEQUENCE [LARGE SCALE GENOMIC DNA]</scope>
</reference>
<feature type="non-terminal residue" evidence="2">
    <location>
        <position position="1"/>
    </location>
</feature>
<dbReference type="Gramene" id="KJB82334">
    <property type="protein sequence ID" value="KJB82334"/>
    <property type="gene ID" value="B456_013G190000"/>
</dbReference>
<dbReference type="eggNOG" id="ENOG502SFRN">
    <property type="taxonomic scope" value="Eukaryota"/>
</dbReference>
<dbReference type="InterPro" id="IPR002156">
    <property type="entry name" value="RNaseH_domain"/>
</dbReference>
<protein>
    <recommendedName>
        <fullName evidence="1">RNase H type-1 domain-containing protein</fullName>
    </recommendedName>
</protein>
<dbReference type="EMBL" id="CM001752">
    <property type="protein sequence ID" value="KJB82334.1"/>
    <property type="molecule type" value="Genomic_DNA"/>
</dbReference>
<dbReference type="GO" id="GO:0003676">
    <property type="term" value="F:nucleic acid binding"/>
    <property type="evidence" value="ECO:0007669"/>
    <property type="project" value="InterPro"/>
</dbReference>
<dbReference type="SUPFAM" id="SSF53098">
    <property type="entry name" value="Ribonuclease H-like"/>
    <property type="match status" value="1"/>
</dbReference>
<name>A0A0D2VHE5_GOSRA</name>
<dbReference type="PANTHER" id="PTHR47074">
    <property type="entry name" value="BNAC02G40300D PROTEIN"/>
    <property type="match status" value="1"/>
</dbReference>
<feature type="domain" description="RNase H type-1" evidence="1">
    <location>
        <begin position="18"/>
        <end position="140"/>
    </location>
</feature>
<organism evidence="2 3">
    <name type="scientific">Gossypium raimondii</name>
    <name type="common">Peruvian cotton</name>
    <name type="synonym">Gossypium klotzschianum subsp. raimondii</name>
    <dbReference type="NCBI Taxonomy" id="29730"/>
    <lineage>
        <taxon>Eukaryota</taxon>
        <taxon>Viridiplantae</taxon>
        <taxon>Streptophyta</taxon>
        <taxon>Embryophyta</taxon>
        <taxon>Tracheophyta</taxon>
        <taxon>Spermatophyta</taxon>
        <taxon>Magnoliopsida</taxon>
        <taxon>eudicotyledons</taxon>
        <taxon>Gunneridae</taxon>
        <taxon>Pentapetalae</taxon>
        <taxon>rosids</taxon>
        <taxon>malvids</taxon>
        <taxon>Malvales</taxon>
        <taxon>Malvaceae</taxon>
        <taxon>Malvoideae</taxon>
        <taxon>Gossypium</taxon>
    </lineage>
</organism>
<dbReference type="InterPro" id="IPR012337">
    <property type="entry name" value="RNaseH-like_sf"/>
</dbReference>
<dbReference type="CDD" id="cd06222">
    <property type="entry name" value="RNase_H_like"/>
    <property type="match status" value="1"/>
</dbReference>
<dbReference type="InterPro" id="IPR052929">
    <property type="entry name" value="RNase_H-like_EbsB-rel"/>
</dbReference>
<dbReference type="InterPro" id="IPR036397">
    <property type="entry name" value="RNaseH_sf"/>
</dbReference>
<dbReference type="InterPro" id="IPR044730">
    <property type="entry name" value="RNase_H-like_dom_plant"/>
</dbReference>
<proteinExistence type="predicted"/>
<dbReference type="AlphaFoldDB" id="A0A0D2VHE5"/>
<dbReference type="OMA" id="YESIMLE"/>
<dbReference type="Proteomes" id="UP000032304">
    <property type="component" value="Chromosome 13"/>
</dbReference>
<dbReference type="STRING" id="29730.A0A0D2VHE5"/>
<dbReference type="Pfam" id="PF13456">
    <property type="entry name" value="RVT_3"/>
    <property type="match status" value="1"/>
</dbReference>
<sequence length="171" mass="19436">RVEDERWKPPDPIEININFDGAFDKQNSRSGIGIVCRDSSGKILNCRVMVNNRVPTPFAVEALACLQAAKAGLNPRFRRVVIEGDALNIIKKVKSNYKDKSVLSQYISDIKVLCKNYNRCWFRQICKNRNKIAHAVAQKALKINENTYLKGRLPRSMLKETETDAGNTEQI</sequence>
<keyword evidence="3" id="KW-1185">Reference proteome</keyword>
<dbReference type="Gene3D" id="3.30.420.10">
    <property type="entry name" value="Ribonuclease H-like superfamily/Ribonuclease H"/>
    <property type="match status" value="1"/>
</dbReference>